<keyword evidence="3" id="KW-1185">Reference proteome</keyword>
<dbReference type="RefSeq" id="WP_190302834.1">
    <property type="nucleotide sequence ID" value="NZ_JACOIJ010000039.1"/>
</dbReference>
<proteinExistence type="predicted"/>
<feature type="domain" description="Beta-lactamase-related" evidence="1">
    <location>
        <begin position="37"/>
        <end position="341"/>
    </location>
</feature>
<dbReference type="InterPro" id="IPR050491">
    <property type="entry name" value="AmpC-like"/>
</dbReference>
<dbReference type="Gene3D" id="3.40.710.10">
    <property type="entry name" value="DD-peptidase/beta-lactamase superfamily"/>
    <property type="match status" value="1"/>
</dbReference>
<reference evidence="2 3" key="1">
    <citation type="submission" date="2020-08" db="EMBL/GenBank/DDBJ databases">
        <title>Sphingobacterium sp. DN04309 isolated from aquaculture water.</title>
        <authorList>
            <person name="Zhang M."/>
        </authorList>
    </citation>
    <scope>NUCLEOTIDE SEQUENCE [LARGE SCALE GENOMIC DNA]</scope>
    <source>
        <strain evidence="2 3">DN04309</strain>
    </source>
</reference>
<dbReference type="InterPro" id="IPR012338">
    <property type="entry name" value="Beta-lactam/transpept-like"/>
</dbReference>
<evidence type="ECO:0000259" key="1">
    <source>
        <dbReference type="Pfam" id="PF00144"/>
    </source>
</evidence>
<dbReference type="EMBL" id="JACOIJ010000039">
    <property type="protein sequence ID" value="MBD1430793.1"/>
    <property type="molecule type" value="Genomic_DNA"/>
</dbReference>
<dbReference type="InterPro" id="IPR001466">
    <property type="entry name" value="Beta-lactam-related"/>
</dbReference>
<sequence length="369" mass="42147">MTNCLKQPLNKFIAPFSIFILLFSNLVYAQNIEKELQKIAKEVGIPGMQVAYTKGNKKQSYVLGEKKFESNDLVNKNTRFQAASLTKVVATYAFFRLMDKGLIELDKPLTSYYKYDRLSNTAGGDKITARMVLTHRTGLLNWQGDVPSASWRATPLTLQFEPGTDYMYSGEGFYFLQETLEHITKKSFQKLVEEEVLQPLGLSYSNIVWNDSLEVNAAYGHYSLEKPRRLGKYAKTNAAYTLYTTAEDYTKFIQKAIIEGEGLKKSTHQLMLTKAAEAKKSKDADPTDKFVPCALGIRMQLNENGTAYWHTGSNPGFRCFFITYPKTKETLVAFMNTDEGFPAMKKLMQLFLDNKQTFWAYDWREGELD</sequence>
<gene>
    <name evidence="2" type="ORF">H8B04_14715</name>
</gene>
<dbReference type="PANTHER" id="PTHR46825:SF9">
    <property type="entry name" value="BETA-LACTAMASE-RELATED DOMAIN-CONTAINING PROTEIN"/>
    <property type="match status" value="1"/>
</dbReference>
<dbReference type="SUPFAM" id="SSF56601">
    <property type="entry name" value="beta-lactamase/transpeptidase-like"/>
    <property type="match status" value="1"/>
</dbReference>
<dbReference type="Pfam" id="PF00144">
    <property type="entry name" value="Beta-lactamase"/>
    <property type="match status" value="1"/>
</dbReference>
<name>A0ABR7YHK1_9SPHI</name>
<accession>A0ABR7YHK1</accession>
<organism evidence="2 3">
    <name type="scientific">Sphingobacterium litopenaei</name>
    <dbReference type="NCBI Taxonomy" id="2763500"/>
    <lineage>
        <taxon>Bacteria</taxon>
        <taxon>Pseudomonadati</taxon>
        <taxon>Bacteroidota</taxon>
        <taxon>Sphingobacteriia</taxon>
        <taxon>Sphingobacteriales</taxon>
        <taxon>Sphingobacteriaceae</taxon>
        <taxon>Sphingobacterium</taxon>
    </lineage>
</organism>
<dbReference type="PANTHER" id="PTHR46825">
    <property type="entry name" value="D-ALANYL-D-ALANINE-CARBOXYPEPTIDASE/ENDOPEPTIDASE AMPH"/>
    <property type="match status" value="1"/>
</dbReference>
<protein>
    <submittedName>
        <fullName evidence="2">Beta-lactamase family protein</fullName>
    </submittedName>
</protein>
<evidence type="ECO:0000313" key="2">
    <source>
        <dbReference type="EMBL" id="MBD1430793.1"/>
    </source>
</evidence>
<evidence type="ECO:0000313" key="3">
    <source>
        <dbReference type="Proteomes" id="UP000651271"/>
    </source>
</evidence>
<dbReference type="Proteomes" id="UP000651271">
    <property type="component" value="Unassembled WGS sequence"/>
</dbReference>
<comment type="caution">
    <text evidence="2">The sequence shown here is derived from an EMBL/GenBank/DDBJ whole genome shotgun (WGS) entry which is preliminary data.</text>
</comment>